<dbReference type="Proteomes" id="UP000008068">
    <property type="component" value="Unassembled WGS sequence"/>
</dbReference>
<sequence length="224" mass="25600">MITFKAIMRISVSLRLRLHQQLVHAPRVLAPAPSDAPPVVQAPPRGRKQQVPGNYGNFMICREMFRCFVFPNFSFGTAEAMEKLPEIVKYYDTPNQTEWVEVVLAFDPETIEYKVYKDKKLELQTTNKKFVTKLIMTEPNEKGSKTIEVNKKEGFECRISECNSIYSICTCASSTFHEVSGNKDKGAEGTILHGRQIINRAGIYNRAVVQLVVETNFWQSRPLY</sequence>
<reference evidence="2" key="1">
    <citation type="submission" date="2011-07" db="EMBL/GenBank/DDBJ databases">
        <authorList>
            <consortium name="Caenorhabditis brenneri Sequencing and Analysis Consortium"/>
            <person name="Wilson R.K."/>
        </authorList>
    </citation>
    <scope>NUCLEOTIDE SEQUENCE [LARGE SCALE GENOMIC DNA]</scope>
    <source>
        <strain evidence="2">PB2801</strain>
    </source>
</reference>
<dbReference type="AlphaFoldDB" id="G0PBQ3"/>
<dbReference type="EMBL" id="GL380217">
    <property type="protein sequence ID" value="EGT50638.1"/>
    <property type="molecule type" value="Genomic_DNA"/>
</dbReference>
<dbReference type="HOGENOM" id="CLU_1236004_0_0_1"/>
<proteinExistence type="predicted"/>
<dbReference type="InParanoid" id="G0PBQ3"/>
<evidence type="ECO:0000313" key="2">
    <source>
        <dbReference type="Proteomes" id="UP000008068"/>
    </source>
</evidence>
<keyword evidence="2" id="KW-1185">Reference proteome</keyword>
<organism evidence="2">
    <name type="scientific">Caenorhabditis brenneri</name>
    <name type="common">Nematode worm</name>
    <dbReference type="NCBI Taxonomy" id="135651"/>
    <lineage>
        <taxon>Eukaryota</taxon>
        <taxon>Metazoa</taxon>
        <taxon>Ecdysozoa</taxon>
        <taxon>Nematoda</taxon>
        <taxon>Chromadorea</taxon>
        <taxon>Rhabditida</taxon>
        <taxon>Rhabditina</taxon>
        <taxon>Rhabditomorpha</taxon>
        <taxon>Rhabditoidea</taxon>
        <taxon>Rhabditidae</taxon>
        <taxon>Peloderinae</taxon>
        <taxon>Caenorhabditis</taxon>
    </lineage>
</organism>
<protein>
    <submittedName>
        <fullName evidence="1">Uncharacterized protein</fullName>
    </submittedName>
</protein>
<evidence type="ECO:0000313" key="1">
    <source>
        <dbReference type="EMBL" id="EGT50638.1"/>
    </source>
</evidence>
<gene>
    <name evidence="1" type="ORF">CAEBREN_25038</name>
</gene>
<name>G0PBQ3_CAEBE</name>
<accession>G0PBQ3</accession>